<keyword evidence="4 7" id="KW-0812">Transmembrane</keyword>
<evidence type="ECO:0000256" key="5">
    <source>
        <dbReference type="ARBA" id="ARBA00022989"/>
    </source>
</evidence>
<feature type="transmembrane region" description="Helical" evidence="7">
    <location>
        <begin position="111"/>
        <end position="129"/>
    </location>
</feature>
<dbReference type="Proteomes" id="UP000831327">
    <property type="component" value="Chromosome"/>
</dbReference>
<evidence type="ECO:0000256" key="3">
    <source>
        <dbReference type="ARBA" id="ARBA00022475"/>
    </source>
</evidence>
<dbReference type="PANTHER" id="PTHR33452">
    <property type="entry name" value="OXIDOREDUCTASE CATD-RELATED"/>
    <property type="match status" value="1"/>
</dbReference>
<dbReference type="Pfam" id="PF07681">
    <property type="entry name" value="DoxX"/>
    <property type="match status" value="1"/>
</dbReference>
<keyword evidence="9" id="KW-1185">Reference proteome</keyword>
<evidence type="ECO:0000256" key="2">
    <source>
        <dbReference type="ARBA" id="ARBA00006679"/>
    </source>
</evidence>
<evidence type="ECO:0000256" key="1">
    <source>
        <dbReference type="ARBA" id="ARBA00004651"/>
    </source>
</evidence>
<keyword evidence="5 7" id="KW-1133">Transmembrane helix</keyword>
<evidence type="ECO:0000313" key="9">
    <source>
        <dbReference type="Proteomes" id="UP000831327"/>
    </source>
</evidence>
<evidence type="ECO:0000256" key="6">
    <source>
        <dbReference type="ARBA" id="ARBA00023136"/>
    </source>
</evidence>
<dbReference type="InterPro" id="IPR051907">
    <property type="entry name" value="DoxX-like_oxidoreductase"/>
</dbReference>
<feature type="transmembrane region" description="Helical" evidence="7">
    <location>
        <begin position="12"/>
        <end position="32"/>
    </location>
</feature>
<gene>
    <name evidence="8" type="ORF">Rmf_50220</name>
</gene>
<proteinExistence type="inferred from homology"/>
<dbReference type="InterPro" id="IPR032808">
    <property type="entry name" value="DoxX"/>
</dbReference>
<evidence type="ECO:0000313" key="8">
    <source>
        <dbReference type="EMBL" id="BDG75093.1"/>
    </source>
</evidence>
<dbReference type="PANTHER" id="PTHR33452:SF1">
    <property type="entry name" value="INNER MEMBRANE PROTEIN YPHA-RELATED"/>
    <property type="match status" value="1"/>
</dbReference>
<feature type="transmembrane region" description="Helical" evidence="7">
    <location>
        <begin position="52"/>
        <end position="72"/>
    </location>
</feature>
<feature type="transmembrane region" description="Helical" evidence="7">
    <location>
        <begin position="79"/>
        <end position="99"/>
    </location>
</feature>
<dbReference type="EMBL" id="AP025637">
    <property type="protein sequence ID" value="BDG75093.1"/>
    <property type="molecule type" value="Genomic_DNA"/>
</dbReference>
<reference evidence="8 9" key="1">
    <citation type="journal article" date="2016" name="Microbes Environ.">
        <title>Phylogenetically diverse aerobic anoxygenic phototrophic bacteria isolated from epilithic biofilms in Tama river, Japan.</title>
        <authorList>
            <person name="Hirose S."/>
            <person name="Matsuura K."/>
            <person name="Haruta S."/>
        </authorList>
    </citation>
    <scope>NUCLEOTIDE SEQUENCE [LARGE SCALE GENOMIC DNA]</scope>
    <source>
        <strain evidence="8 9">S08</strain>
    </source>
</reference>
<protein>
    <submittedName>
        <fullName evidence="8">LysR family transcriptional regulator</fullName>
    </submittedName>
</protein>
<evidence type="ECO:0000256" key="4">
    <source>
        <dbReference type="ARBA" id="ARBA00022692"/>
    </source>
</evidence>
<dbReference type="RefSeq" id="WP_244457187.1">
    <property type="nucleotide sequence ID" value="NZ_AP025637.1"/>
</dbReference>
<keyword evidence="6 7" id="KW-0472">Membrane</keyword>
<comment type="similarity">
    <text evidence="2">Belongs to the DoxX family.</text>
</comment>
<sequence length="144" mass="14700">MTDTKTTTPYAALLLRVSMGVMFLAHGGLLKLGTFGLAGTMGFFGSLGYPPIFGAIVTFAEIGAGIALIAGVGVRTVSLLSVPILVGATIQHLPAGWMFSAQGGGWEFPAFWTVALLVQAGLGAGAHALDVKRLIGRQAATVNA</sequence>
<keyword evidence="3" id="KW-1003">Cell membrane</keyword>
<organism evidence="8 9">
    <name type="scientific">Roseomonas fluvialis</name>
    <dbReference type="NCBI Taxonomy" id="1750527"/>
    <lineage>
        <taxon>Bacteria</taxon>
        <taxon>Pseudomonadati</taxon>
        <taxon>Pseudomonadota</taxon>
        <taxon>Alphaproteobacteria</taxon>
        <taxon>Acetobacterales</taxon>
        <taxon>Roseomonadaceae</taxon>
        <taxon>Roseomonas</taxon>
    </lineage>
</organism>
<name>A0ABN6PC33_9PROT</name>
<comment type="subcellular location">
    <subcellularLocation>
        <location evidence="1">Cell membrane</location>
        <topology evidence="1">Multi-pass membrane protein</topology>
    </subcellularLocation>
</comment>
<accession>A0ABN6PC33</accession>
<evidence type="ECO:0000256" key="7">
    <source>
        <dbReference type="SAM" id="Phobius"/>
    </source>
</evidence>